<organism evidence="2">
    <name type="scientific">Brassica napus</name>
    <name type="common">Rape</name>
    <dbReference type="NCBI Taxonomy" id="3708"/>
    <lineage>
        <taxon>Eukaryota</taxon>
        <taxon>Viridiplantae</taxon>
        <taxon>Streptophyta</taxon>
        <taxon>Embryophyta</taxon>
        <taxon>Tracheophyta</taxon>
        <taxon>Spermatophyta</taxon>
        <taxon>Magnoliopsida</taxon>
        <taxon>eudicotyledons</taxon>
        <taxon>Gunneridae</taxon>
        <taxon>Pentapetalae</taxon>
        <taxon>rosids</taxon>
        <taxon>malvids</taxon>
        <taxon>Brassicales</taxon>
        <taxon>Brassicaceae</taxon>
        <taxon>Brassiceae</taxon>
        <taxon>Brassica</taxon>
    </lineage>
</organism>
<accession>A0A816IXC1</accession>
<protein>
    <submittedName>
        <fullName evidence="2">(rape) hypothetical protein</fullName>
    </submittedName>
</protein>
<dbReference type="EMBL" id="HG994373">
    <property type="protein sequence ID" value="CAF1720332.1"/>
    <property type="molecule type" value="Genomic_DNA"/>
</dbReference>
<feature type="transmembrane region" description="Helical" evidence="1">
    <location>
        <begin position="52"/>
        <end position="70"/>
    </location>
</feature>
<gene>
    <name evidence="2" type="ORF">DARMORV10_C09P16500.1</name>
</gene>
<keyword evidence="1" id="KW-0472">Membrane</keyword>
<dbReference type="AlphaFoldDB" id="A0A816IXC1"/>
<proteinExistence type="predicted"/>
<sequence>MFLIGFSLWFVSVKPLRSILLFLALLFLFLFMFYDLFRFYTVFYGGDSLPHFIFYGFSFLIKIISLFPLGL</sequence>
<keyword evidence="1" id="KW-1133">Transmembrane helix</keyword>
<feature type="transmembrane region" description="Helical" evidence="1">
    <location>
        <begin position="20"/>
        <end position="40"/>
    </location>
</feature>
<evidence type="ECO:0000256" key="1">
    <source>
        <dbReference type="SAM" id="Phobius"/>
    </source>
</evidence>
<evidence type="ECO:0000313" key="2">
    <source>
        <dbReference type="EMBL" id="CAF1720332.1"/>
    </source>
</evidence>
<reference evidence="2" key="1">
    <citation type="submission" date="2021-01" db="EMBL/GenBank/DDBJ databases">
        <authorList>
            <consortium name="Genoscope - CEA"/>
            <person name="William W."/>
        </authorList>
    </citation>
    <scope>NUCLEOTIDE SEQUENCE</scope>
</reference>
<dbReference type="Proteomes" id="UP001295469">
    <property type="component" value="Chromosome C09"/>
</dbReference>
<name>A0A816IXC1_BRANA</name>
<keyword evidence="1" id="KW-0812">Transmembrane</keyword>